<dbReference type="Gene3D" id="2.60.40.3510">
    <property type="match status" value="1"/>
</dbReference>
<dbReference type="InterPro" id="IPR011651">
    <property type="entry name" value="Notch_ligand_N"/>
</dbReference>
<accession>A0A8J2HS40</accession>
<dbReference type="OrthoDB" id="283575at2759"/>
<evidence type="ECO:0000259" key="5">
    <source>
        <dbReference type="Pfam" id="PF07657"/>
    </source>
</evidence>
<dbReference type="AlphaFoldDB" id="A0A8J2HS40"/>
<dbReference type="GO" id="GO:0007219">
    <property type="term" value="P:Notch signaling pathway"/>
    <property type="evidence" value="ECO:0007669"/>
    <property type="project" value="InterPro"/>
</dbReference>
<keyword evidence="2" id="KW-0812">Transmembrane</keyword>
<keyword evidence="7" id="KW-1185">Reference proteome</keyword>
<reference evidence="6" key="1">
    <citation type="submission" date="2021-04" db="EMBL/GenBank/DDBJ databases">
        <authorList>
            <person name="Chebbi M.A.C M."/>
        </authorList>
    </citation>
    <scope>NUCLEOTIDE SEQUENCE</scope>
</reference>
<sequence>MHQQVHASGVFELRLKSFINEYGKDNTGKCCSGMTSKTSNECIGTCQTRFRICLKQYQAKIDTTTPCTYGDEVTPILGGNVVNLSPDVSTPRGFTNPIRFFFNFSWPIDC</sequence>
<dbReference type="Proteomes" id="UP000786811">
    <property type="component" value="Unassembled WGS sequence"/>
</dbReference>
<comment type="caution">
    <text evidence="6">The sequence shown here is derived from an EMBL/GenBank/DDBJ whole genome shotgun (WGS) entry which is preliminary data.</text>
</comment>
<evidence type="ECO:0000313" key="7">
    <source>
        <dbReference type="Proteomes" id="UP000786811"/>
    </source>
</evidence>
<feature type="domain" description="Notch ligand N-terminal" evidence="5">
    <location>
        <begin position="8"/>
        <end position="107"/>
    </location>
</feature>
<keyword evidence="4" id="KW-0472">Membrane</keyword>
<dbReference type="GO" id="GO:0016020">
    <property type="term" value="C:membrane"/>
    <property type="evidence" value="ECO:0007669"/>
    <property type="project" value="UniProtKB-SubCell"/>
</dbReference>
<evidence type="ECO:0000256" key="1">
    <source>
        <dbReference type="ARBA" id="ARBA00022536"/>
    </source>
</evidence>
<protein>
    <submittedName>
        <fullName evidence="6">Similar to Dl: Neurogenic locus protein delta (Drosophila melanogaster)</fullName>
    </submittedName>
</protein>
<dbReference type="Pfam" id="PF07657">
    <property type="entry name" value="MNNL"/>
    <property type="match status" value="1"/>
</dbReference>
<evidence type="ECO:0000313" key="6">
    <source>
        <dbReference type="EMBL" id="CAG5106432.1"/>
    </source>
</evidence>
<keyword evidence="3" id="KW-0677">Repeat</keyword>
<evidence type="ECO:0000256" key="4">
    <source>
        <dbReference type="ARBA" id="ARBA00022989"/>
    </source>
</evidence>
<gene>
    <name evidence="6" type="ORF">HICCMSTLAB_LOCUS12257</name>
</gene>
<dbReference type="EMBL" id="CAJNRD030001124">
    <property type="protein sequence ID" value="CAG5106432.1"/>
    <property type="molecule type" value="Genomic_DNA"/>
</dbReference>
<evidence type="ECO:0000256" key="3">
    <source>
        <dbReference type="ARBA" id="ARBA00022737"/>
    </source>
</evidence>
<keyword evidence="1" id="KW-0245">EGF-like domain</keyword>
<name>A0A8J2HS40_COTCN</name>
<evidence type="ECO:0000256" key="2">
    <source>
        <dbReference type="ARBA" id="ARBA00022692"/>
    </source>
</evidence>
<keyword evidence="4" id="KW-1133">Transmembrane helix</keyword>
<proteinExistence type="predicted"/>
<organism evidence="6 7">
    <name type="scientific">Cotesia congregata</name>
    <name type="common">Parasitoid wasp</name>
    <name type="synonym">Apanteles congregatus</name>
    <dbReference type="NCBI Taxonomy" id="51543"/>
    <lineage>
        <taxon>Eukaryota</taxon>
        <taxon>Metazoa</taxon>
        <taxon>Ecdysozoa</taxon>
        <taxon>Arthropoda</taxon>
        <taxon>Hexapoda</taxon>
        <taxon>Insecta</taxon>
        <taxon>Pterygota</taxon>
        <taxon>Neoptera</taxon>
        <taxon>Endopterygota</taxon>
        <taxon>Hymenoptera</taxon>
        <taxon>Apocrita</taxon>
        <taxon>Ichneumonoidea</taxon>
        <taxon>Braconidae</taxon>
        <taxon>Microgastrinae</taxon>
        <taxon>Cotesia</taxon>
    </lineage>
</organism>